<keyword evidence="2" id="KW-0418">Kinase</keyword>
<dbReference type="Proteomes" id="UP000238034">
    <property type="component" value="Unassembled WGS sequence"/>
</dbReference>
<keyword evidence="2" id="KW-0808">Transferase</keyword>
<organism evidence="2 3">
    <name type="scientific">Arcticibacter pallidicorallinus</name>
    <dbReference type="NCBI Taxonomy" id="1259464"/>
    <lineage>
        <taxon>Bacteria</taxon>
        <taxon>Pseudomonadati</taxon>
        <taxon>Bacteroidota</taxon>
        <taxon>Sphingobacteriia</taxon>
        <taxon>Sphingobacteriales</taxon>
        <taxon>Sphingobacteriaceae</taxon>
        <taxon>Arcticibacter</taxon>
    </lineage>
</organism>
<dbReference type="PANTHER" id="PTHR18964">
    <property type="entry name" value="ROK (REPRESSOR, ORF, KINASE) FAMILY"/>
    <property type="match status" value="1"/>
</dbReference>
<evidence type="ECO:0000313" key="3">
    <source>
        <dbReference type="Proteomes" id="UP000238034"/>
    </source>
</evidence>
<dbReference type="GO" id="GO:0016301">
    <property type="term" value="F:kinase activity"/>
    <property type="evidence" value="ECO:0007669"/>
    <property type="project" value="UniProtKB-KW"/>
</dbReference>
<dbReference type="RefSeq" id="WP_106290979.1">
    <property type="nucleotide sequence ID" value="NZ_PVTH01000001.1"/>
</dbReference>
<reference evidence="2 3" key="1">
    <citation type="submission" date="2018-03" db="EMBL/GenBank/DDBJ databases">
        <title>Genomic Encyclopedia of Type Strains, Phase III (KMG-III): the genomes of soil and plant-associated and newly described type strains.</title>
        <authorList>
            <person name="Whitman W."/>
        </authorList>
    </citation>
    <scope>NUCLEOTIDE SEQUENCE [LARGE SCALE GENOMIC DNA]</scope>
    <source>
        <strain evidence="2 3">CGMCC 1.9313</strain>
    </source>
</reference>
<proteinExistence type="inferred from homology"/>
<sequence>MADALVFDVGGTNLRAGRYSFATQQLVSISRKDTPNAWNTPSDVLPFEQLYKEMTLLSKELFEYDEPEVVTIGFPGPITPSGELLSTPTIWGERFKGSSSIIPRLKSFWPNSNVHVLNDISAAGYLLKDIYPEDFCVISVSSGIGSKLFINGKPYTGVMGRGGEIGHWVTDDSQEAPICDCGGKGHLGGICSGRGVLGFAKTQSMSNHADYQKSYVGKIHPDCQDILNETLVTAYLKGDAWTVSVIDKTARQLARAIALIHTTTGIELFIIIGGFSTALGETYRRSVADLAATFCWNLGQNWDEMVKIGPEGTEIGLAGAGRFSETVRKAIYENK</sequence>
<dbReference type="InterPro" id="IPR043129">
    <property type="entry name" value="ATPase_NBD"/>
</dbReference>
<dbReference type="PANTHER" id="PTHR18964:SF149">
    <property type="entry name" value="BIFUNCTIONAL UDP-N-ACETYLGLUCOSAMINE 2-EPIMERASE_N-ACETYLMANNOSAMINE KINASE"/>
    <property type="match status" value="1"/>
</dbReference>
<dbReference type="Pfam" id="PF00480">
    <property type="entry name" value="ROK"/>
    <property type="match status" value="1"/>
</dbReference>
<comment type="similarity">
    <text evidence="1">Belongs to the ROK (NagC/XylR) family.</text>
</comment>
<protein>
    <submittedName>
        <fullName evidence="2">Glucokinase</fullName>
    </submittedName>
</protein>
<dbReference type="InterPro" id="IPR000600">
    <property type="entry name" value="ROK"/>
</dbReference>
<dbReference type="SUPFAM" id="SSF53067">
    <property type="entry name" value="Actin-like ATPase domain"/>
    <property type="match status" value="1"/>
</dbReference>
<keyword evidence="3" id="KW-1185">Reference proteome</keyword>
<accession>A0A2T0UC92</accession>
<dbReference type="AlphaFoldDB" id="A0A2T0UC92"/>
<evidence type="ECO:0000256" key="1">
    <source>
        <dbReference type="ARBA" id="ARBA00006479"/>
    </source>
</evidence>
<evidence type="ECO:0000313" key="2">
    <source>
        <dbReference type="EMBL" id="PRY55512.1"/>
    </source>
</evidence>
<dbReference type="EMBL" id="PVTH01000001">
    <property type="protein sequence ID" value="PRY55512.1"/>
    <property type="molecule type" value="Genomic_DNA"/>
</dbReference>
<dbReference type="Gene3D" id="3.30.420.40">
    <property type="match status" value="2"/>
</dbReference>
<dbReference type="OrthoDB" id="9810372at2"/>
<gene>
    <name evidence="2" type="ORF">B0I27_101484</name>
</gene>
<comment type="caution">
    <text evidence="2">The sequence shown here is derived from an EMBL/GenBank/DDBJ whole genome shotgun (WGS) entry which is preliminary data.</text>
</comment>
<name>A0A2T0UC92_9SPHI</name>